<evidence type="ECO:0000313" key="2">
    <source>
        <dbReference type="EMBL" id="NGO71397.1"/>
    </source>
</evidence>
<evidence type="ECO:0000313" key="3">
    <source>
        <dbReference type="Proteomes" id="UP000477722"/>
    </source>
</evidence>
<protein>
    <submittedName>
        <fullName evidence="2">Uncharacterized protein</fullName>
    </submittedName>
</protein>
<sequence length="195" mass="20227">MASVTRSLHSGRFALFAECLLTGVWIALAALPLVTALPAFAAGAAHLERHLAGDRSRLRDYLADLRAATRTGWRLSALWCAALALLGWDLYVASSGALPGAPLWALTGLAAAFVLLVGGVRAAARYRPADDPEPGGDWRACALAGVRQTLLTDRPGALLVAAGWVVVAASAWMLPPLAAPALGALTACAVAIRDR</sequence>
<reference evidence="2 3" key="1">
    <citation type="submission" date="2020-02" db="EMBL/GenBank/DDBJ databases">
        <title>Whole-genome analyses of novel actinobacteria.</title>
        <authorList>
            <person name="Sahin N."/>
            <person name="Tatar D."/>
        </authorList>
    </citation>
    <scope>NUCLEOTIDE SEQUENCE [LARGE SCALE GENOMIC DNA]</scope>
    <source>
        <strain evidence="2 3">SB3404</strain>
    </source>
</reference>
<dbReference type="Proteomes" id="UP000477722">
    <property type="component" value="Unassembled WGS sequence"/>
</dbReference>
<keyword evidence="1" id="KW-1133">Transmembrane helix</keyword>
<name>A0A6G4X3H0_9ACTN</name>
<keyword evidence="1" id="KW-0812">Transmembrane</keyword>
<proteinExistence type="predicted"/>
<accession>A0A6G4X3H0</accession>
<feature type="transmembrane region" description="Helical" evidence="1">
    <location>
        <begin position="103"/>
        <end position="124"/>
    </location>
</feature>
<keyword evidence="1" id="KW-0472">Membrane</keyword>
<dbReference type="RefSeq" id="WP_165301032.1">
    <property type="nucleotide sequence ID" value="NZ_JAAKZZ010000298.1"/>
</dbReference>
<feature type="transmembrane region" description="Helical" evidence="1">
    <location>
        <begin position="20"/>
        <end position="47"/>
    </location>
</feature>
<keyword evidence="3" id="KW-1185">Reference proteome</keyword>
<evidence type="ECO:0000256" key="1">
    <source>
        <dbReference type="SAM" id="Phobius"/>
    </source>
</evidence>
<feature type="transmembrane region" description="Helical" evidence="1">
    <location>
        <begin position="156"/>
        <end position="174"/>
    </location>
</feature>
<gene>
    <name evidence="2" type="ORF">G5C65_24200</name>
</gene>
<organism evidence="2 3">
    <name type="scientific">Streptomyces boncukensis</name>
    <dbReference type="NCBI Taxonomy" id="2711219"/>
    <lineage>
        <taxon>Bacteria</taxon>
        <taxon>Bacillati</taxon>
        <taxon>Actinomycetota</taxon>
        <taxon>Actinomycetes</taxon>
        <taxon>Kitasatosporales</taxon>
        <taxon>Streptomycetaceae</taxon>
        <taxon>Streptomyces</taxon>
    </lineage>
</organism>
<dbReference type="AlphaFoldDB" id="A0A6G4X3H0"/>
<dbReference type="EMBL" id="JAAKZZ010000298">
    <property type="protein sequence ID" value="NGO71397.1"/>
    <property type="molecule type" value="Genomic_DNA"/>
</dbReference>
<comment type="caution">
    <text evidence="2">The sequence shown here is derived from an EMBL/GenBank/DDBJ whole genome shotgun (WGS) entry which is preliminary data.</text>
</comment>